<proteinExistence type="predicted"/>
<accession>A0A087HAT0</accession>
<dbReference type="InterPro" id="IPR045889">
    <property type="entry name" value="MES/HNL"/>
</dbReference>
<evidence type="ECO:0000313" key="1">
    <source>
        <dbReference type="EMBL" id="KFK39232.1"/>
    </source>
</evidence>
<name>A0A087HAT0_ARAAL</name>
<protein>
    <recommendedName>
        <fullName evidence="3">AB hydrolase-1 domain-containing protein</fullName>
    </recommendedName>
</protein>
<evidence type="ECO:0000313" key="2">
    <source>
        <dbReference type="Proteomes" id="UP000029120"/>
    </source>
</evidence>
<dbReference type="AlphaFoldDB" id="A0A087HAT0"/>
<sequence length="159" mass="17551">MLGLRESLRKGEKVILVAHSLGGIAISKAMEMFPDKVHMAIFVTALMPGLTFNFTSLSQGLMRWQAPQLDLKLVFGDGPDKPPTLSIGCPLFLSLTMYDLSPKKDVELAGLLVRPQRLFSNKEMDTSLVLTPEIFGSVIFVVSEKDKVIDERVSALDDQ</sequence>
<dbReference type="GO" id="GO:0080031">
    <property type="term" value="F:methyl salicylate esterase activity"/>
    <property type="evidence" value="ECO:0007669"/>
    <property type="project" value="TreeGrafter"/>
</dbReference>
<dbReference type="GO" id="GO:0009696">
    <property type="term" value="P:salicylic acid metabolic process"/>
    <property type="evidence" value="ECO:0007669"/>
    <property type="project" value="TreeGrafter"/>
</dbReference>
<dbReference type="GO" id="GO:0080030">
    <property type="term" value="F:methyl indole-3-acetate esterase activity"/>
    <property type="evidence" value="ECO:0007669"/>
    <property type="project" value="TreeGrafter"/>
</dbReference>
<dbReference type="SUPFAM" id="SSF53474">
    <property type="entry name" value="alpha/beta-Hydrolases"/>
    <property type="match status" value="1"/>
</dbReference>
<dbReference type="GO" id="GO:0009694">
    <property type="term" value="P:jasmonic acid metabolic process"/>
    <property type="evidence" value="ECO:0007669"/>
    <property type="project" value="TreeGrafter"/>
</dbReference>
<dbReference type="OrthoDB" id="408373at2759"/>
<dbReference type="InterPro" id="IPR029058">
    <property type="entry name" value="AB_hydrolase_fold"/>
</dbReference>
<evidence type="ECO:0008006" key="3">
    <source>
        <dbReference type="Google" id="ProtNLM"/>
    </source>
</evidence>
<dbReference type="PANTHER" id="PTHR10992">
    <property type="entry name" value="METHYLESTERASE FAMILY MEMBER"/>
    <property type="match status" value="1"/>
</dbReference>
<keyword evidence="2" id="KW-1185">Reference proteome</keyword>
<dbReference type="GO" id="GO:0080032">
    <property type="term" value="F:methyl jasmonate esterase activity"/>
    <property type="evidence" value="ECO:0007669"/>
    <property type="project" value="TreeGrafter"/>
</dbReference>
<dbReference type="Gramene" id="KFK39232">
    <property type="protein sequence ID" value="KFK39232"/>
    <property type="gene ID" value="AALP_AA3G217000"/>
</dbReference>
<organism evidence="1 2">
    <name type="scientific">Arabis alpina</name>
    <name type="common">Alpine rock-cress</name>
    <dbReference type="NCBI Taxonomy" id="50452"/>
    <lineage>
        <taxon>Eukaryota</taxon>
        <taxon>Viridiplantae</taxon>
        <taxon>Streptophyta</taxon>
        <taxon>Embryophyta</taxon>
        <taxon>Tracheophyta</taxon>
        <taxon>Spermatophyta</taxon>
        <taxon>Magnoliopsida</taxon>
        <taxon>eudicotyledons</taxon>
        <taxon>Gunneridae</taxon>
        <taxon>Pentapetalae</taxon>
        <taxon>rosids</taxon>
        <taxon>malvids</taxon>
        <taxon>Brassicales</taxon>
        <taxon>Brassicaceae</taxon>
        <taxon>Arabideae</taxon>
        <taxon>Arabis</taxon>
    </lineage>
</organism>
<dbReference type="EMBL" id="CM002871">
    <property type="protein sequence ID" value="KFK39232.1"/>
    <property type="molecule type" value="Genomic_DNA"/>
</dbReference>
<dbReference type="PANTHER" id="PTHR10992:SF1002">
    <property type="entry name" value="SALICYLIC ACID-BINDING PROTEIN 2-LIKE"/>
    <property type="match status" value="1"/>
</dbReference>
<reference evidence="2" key="1">
    <citation type="journal article" date="2015" name="Nat. Plants">
        <title>Genome expansion of Arabis alpina linked with retrotransposition and reduced symmetric DNA methylation.</title>
        <authorList>
            <person name="Willing E.M."/>
            <person name="Rawat V."/>
            <person name="Mandakova T."/>
            <person name="Maumus F."/>
            <person name="James G.V."/>
            <person name="Nordstroem K.J."/>
            <person name="Becker C."/>
            <person name="Warthmann N."/>
            <person name="Chica C."/>
            <person name="Szarzynska B."/>
            <person name="Zytnicki M."/>
            <person name="Albani M.C."/>
            <person name="Kiefer C."/>
            <person name="Bergonzi S."/>
            <person name="Castaings L."/>
            <person name="Mateos J.L."/>
            <person name="Berns M.C."/>
            <person name="Bujdoso N."/>
            <person name="Piofczyk T."/>
            <person name="de Lorenzo L."/>
            <person name="Barrero-Sicilia C."/>
            <person name="Mateos I."/>
            <person name="Piednoel M."/>
            <person name="Hagmann J."/>
            <person name="Chen-Min-Tao R."/>
            <person name="Iglesias-Fernandez R."/>
            <person name="Schuster S.C."/>
            <person name="Alonso-Blanco C."/>
            <person name="Roudier F."/>
            <person name="Carbonero P."/>
            <person name="Paz-Ares J."/>
            <person name="Davis S.J."/>
            <person name="Pecinka A."/>
            <person name="Quesneville H."/>
            <person name="Colot V."/>
            <person name="Lysak M.A."/>
            <person name="Weigel D."/>
            <person name="Coupland G."/>
            <person name="Schneeberger K."/>
        </authorList>
    </citation>
    <scope>NUCLEOTIDE SEQUENCE [LARGE SCALE GENOMIC DNA]</scope>
    <source>
        <strain evidence="2">cv. Pajares</strain>
    </source>
</reference>
<dbReference type="eggNOG" id="ENOG502QQWN">
    <property type="taxonomic scope" value="Eukaryota"/>
</dbReference>
<dbReference type="Gene3D" id="3.40.50.1820">
    <property type="entry name" value="alpha/beta hydrolase"/>
    <property type="match status" value="1"/>
</dbReference>
<gene>
    <name evidence="1" type="ordered locus">AALP_Aa3g217000</name>
</gene>
<dbReference type="OMA" id="AMEMFPD"/>
<dbReference type="Proteomes" id="UP000029120">
    <property type="component" value="Chromosome 3"/>
</dbReference>